<organism evidence="1 2">
    <name type="scientific">Megalurothrips usitatus</name>
    <name type="common">bean blossom thrips</name>
    <dbReference type="NCBI Taxonomy" id="439358"/>
    <lineage>
        <taxon>Eukaryota</taxon>
        <taxon>Metazoa</taxon>
        <taxon>Ecdysozoa</taxon>
        <taxon>Arthropoda</taxon>
        <taxon>Hexapoda</taxon>
        <taxon>Insecta</taxon>
        <taxon>Pterygota</taxon>
        <taxon>Neoptera</taxon>
        <taxon>Paraneoptera</taxon>
        <taxon>Thysanoptera</taxon>
        <taxon>Terebrantia</taxon>
        <taxon>Thripoidea</taxon>
        <taxon>Thripidae</taxon>
        <taxon>Megalurothrips</taxon>
    </lineage>
</organism>
<dbReference type="Proteomes" id="UP001075354">
    <property type="component" value="Chromosome 10"/>
</dbReference>
<comment type="caution">
    <text evidence="1">The sequence shown here is derived from an EMBL/GenBank/DDBJ whole genome shotgun (WGS) entry which is preliminary data.</text>
</comment>
<dbReference type="EMBL" id="JAPTSV010000010">
    <property type="protein sequence ID" value="KAJ1523222.1"/>
    <property type="molecule type" value="Genomic_DNA"/>
</dbReference>
<name>A0AAV7XEV9_9NEOP</name>
<keyword evidence="2" id="KW-1185">Reference proteome</keyword>
<accession>A0AAV7XEV9</accession>
<evidence type="ECO:0000313" key="1">
    <source>
        <dbReference type="EMBL" id="KAJ1523222.1"/>
    </source>
</evidence>
<proteinExistence type="predicted"/>
<evidence type="ECO:0000313" key="2">
    <source>
        <dbReference type="Proteomes" id="UP001075354"/>
    </source>
</evidence>
<reference evidence="1" key="1">
    <citation type="submission" date="2022-12" db="EMBL/GenBank/DDBJ databases">
        <title>Chromosome-level genome assembly of the bean flower thrips Megalurothrips usitatus.</title>
        <authorList>
            <person name="Ma L."/>
            <person name="Liu Q."/>
            <person name="Li H."/>
            <person name="Cai W."/>
        </authorList>
    </citation>
    <scope>NUCLEOTIDE SEQUENCE</scope>
    <source>
        <strain evidence="1">Cailab_2022a</strain>
    </source>
</reference>
<protein>
    <submittedName>
        <fullName evidence="1">Uncharacterized protein</fullName>
    </submittedName>
</protein>
<sequence length="152" mass="16497">MCVRAISRGRLLVVQGSGLDHIWVRLGLGRVRLVTCQPPAGQEGTGSAVTPESLISVRFECRRLADGRCNYPRAWRAGSGRLCLDNISGEGLNLKNISSAEANLTTRALIRVRSGIALPGIARKIHLAHRAAHLSDKAQYNVVGRIVVPEHF</sequence>
<dbReference type="AlphaFoldDB" id="A0AAV7XEV9"/>
<gene>
    <name evidence="1" type="ORF">ONE63_001108</name>
</gene>